<dbReference type="InParanoid" id="A0A1V9XYJ8"/>
<name>A0A1V9XYJ8_9ACAR</name>
<sequence length="105" mass="11596">MYTNKVYIISVESCTTYSTFGLSATEYYIFSRLASTAVLSRCAGGDQIYIASAVYRLLQSPLFRLHLERPSSAFGYRHFPSALCIGSCFLLLANIIQSTTAVTIC</sequence>
<reference evidence="1 2" key="1">
    <citation type="journal article" date="2017" name="Gigascience">
        <title>Draft genome of the honey bee ectoparasitic mite, Tropilaelaps mercedesae, is shaped by the parasitic life history.</title>
        <authorList>
            <person name="Dong X."/>
            <person name="Armstrong S.D."/>
            <person name="Xia D."/>
            <person name="Makepeace B.L."/>
            <person name="Darby A.C."/>
            <person name="Kadowaki T."/>
        </authorList>
    </citation>
    <scope>NUCLEOTIDE SEQUENCE [LARGE SCALE GENOMIC DNA]</scope>
    <source>
        <strain evidence="1">Wuxi-XJTLU</strain>
    </source>
</reference>
<feature type="non-terminal residue" evidence="1">
    <location>
        <position position="105"/>
    </location>
</feature>
<dbReference type="AlphaFoldDB" id="A0A1V9XYJ8"/>
<accession>A0A1V9XYJ8</accession>
<evidence type="ECO:0000313" key="2">
    <source>
        <dbReference type="Proteomes" id="UP000192247"/>
    </source>
</evidence>
<gene>
    <name evidence="1" type="ORF">BIW11_06318</name>
</gene>
<evidence type="ECO:0000313" key="1">
    <source>
        <dbReference type="EMBL" id="OQR78575.1"/>
    </source>
</evidence>
<keyword evidence="2" id="KW-1185">Reference proteome</keyword>
<comment type="caution">
    <text evidence="1">The sequence shown here is derived from an EMBL/GenBank/DDBJ whole genome shotgun (WGS) entry which is preliminary data.</text>
</comment>
<dbReference type="Proteomes" id="UP000192247">
    <property type="component" value="Unassembled WGS sequence"/>
</dbReference>
<dbReference type="EMBL" id="MNPL01002068">
    <property type="protein sequence ID" value="OQR78575.1"/>
    <property type="molecule type" value="Genomic_DNA"/>
</dbReference>
<protein>
    <submittedName>
        <fullName evidence="1">Uncharacterized protein</fullName>
    </submittedName>
</protein>
<proteinExistence type="predicted"/>
<organism evidence="1 2">
    <name type="scientific">Tropilaelaps mercedesae</name>
    <dbReference type="NCBI Taxonomy" id="418985"/>
    <lineage>
        <taxon>Eukaryota</taxon>
        <taxon>Metazoa</taxon>
        <taxon>Ecdysozoa</taxon>
        <taxon>Arthropoda</taxon>
        <taxon>Chelicerata</taxon>
        <taxon>Arachnida</taxon>
        <taxon>Acari</taxon>
        <taxon>Parasitiformes</taxon>
        <taxon>Mesostigmata</taxon>
        <taxon>Gamasina</taxon>
        <taxon>Dermanyssoidea</taxon>
        <taxon>Laelapidae</taxon>
        <taxon>Tropilaelaps</taxon>
    </lineage>
</organism>